<protein>
    <recommendedName>
        <fullName evidence="2">T4 RNA ligase 1-like N-terminal domain-containing protein</fullName>
    </recommendedName>
</protein>
<evidence type="ECO:0008006" key="2">
    <source>
        <dbReference type="Google" id="ProtNLM"/>
    </source>
</evidence>
<organism evidence="1">
    <name type="scientific">viral metagenome</name>
    <dbReference type="NCBI Taxonomy" id="1070528"/>
    <lineage>
        <taxon>unclassified sequences</taxon>
        <taxon>metagenomes</taxon>
        <taxon>organismal metagenomes</taxon>
    </lineage>
</organism>
<proteinExistence type="predicted"/>
<sequence length="361" mass="41904">MSYDLSILKDLIHRYPTWADLRPYLESLHLRIIDCSNGYAIIRYEKGSSQFSNPVVSWFRSVVWDLPSNRPLSIAPPKASEAIADFISNRYEEFLEGVMINVFLDREGAVRYATRSKLDATGTFYSSRSFRELLTEALGSTDLKSLLGSATFASLLLQHPEHRIVSLIAKPMVHVIHTGTVDADGTVHFTEHVPTLEKPADLSFDQWFKQLSEKNGWQWQGLVLKDGKGLRARVRSSAYTMVRTLRSDSPRLDVRYLKLREKHLLETYFYYYPEDQAPMRLLEQKIRHITHMLYMAYVDCHIKHLIPFAELPAPLKTHVWSLHSFYMSSLKARGYFIRKQEVIQYVNTLPIPRILHLLKFV</sequence>
<name>A0A6C0K5I9_9ZZZZ</name>
<dbReference type="EMBL" id="MN740781">
    <property type="protein sequence ID" value="QHU11344.1"/>
    <property type="molecule type" value="Genomic_DNA"/>
</dbReference>
<reference evidence="1" key="1">
    <citation type="journal article" date="2020" name="Nature">
        <title>Giant virus diversity and host interactions through global metagenomics.</title>
        <authorList>
            <person name="Schulz F."/>
            <person name="Roux S."/>
            <person name="Paez-Espino D."/>
            <person name="Jungbluth S."/>
            <person name="Walsh D.A."/>
            <person name="Denef V.J."/>
            <person name="McMahon K.D."/>
            <person name="Konstantinidis K.T."/>
            <person name="Eloe-Fadrosh E.A."/>
            <person name="Kyrpides N.C."/>
            <person name="Woyke T."/>
        </authorList>
    </citation>
    <scope>NUCLEOTIDE SEQUENCE</scope>
    <source>
        <strain evidence="1">GVMAG-S-1101165-84</strain>
    </source>
</reference>
<accession>A0A6C0K5I9</accession>
<dbReference type="AlphaFoldDB" id="A0A6C0K5I9"/>
<evidence type="ECO:0000313" key="1">
    <source>
        <dbReference type="EMBL" id="QHU11344.1"/>
    </source>
</evidence>